<proteinExistence type="inferred from homology"/>
<keyword evidence="2 7" id="KW-0689">Ribosomal protein</keyword>
<dbReference type="SUPFAM" id="SSF143800">
    <property type="entry name" value="L28p-like"/>
    <property type="match status" value="1"/>
</dbReference>
<dbReference type="InterPro" id="IPR034704">
    <property type="entry name" value="Ribosomal_bL28/bL31-like_sf"/>
</dbReference>
<dbReference type="InterPro" id="IPR026569">
    <property type="entry name" value="Ribosomal_bL28"/>
</dbReference>
<organism evidence="6 7">
    <name type="scientific">Sitophilus oryzae</name>
    <name type="common">Rice weevil</name>
    <name type="synonym">Curculio oryzae</name>
    <dbReference type="NCBI Taxonomy" id="7048"/>
    <lineage>
        <taxon>Eukaryota</taxon>
        <taxon>Metazoa</taxon>
        <taxon>Ecdysozoa</taxon>
        <taxon>Arthropoda</taxon>
        <taxon>Hexapoda</taxon>
        <taxon>Insecta</taxon>
        <taxon>Pterygota</taxon>
        <taxon>Neoptera</taxon>
        <taxon>Endopterygota</taxon>
        <taxon>Coleoptera</taxon>
        <taxon>Polyphaga</taxon>
        <taxon>Cucujiformia</taxon>
        <taxon>Curculionidae</taxon>
        <taxon>Dryophthorinae</taxon>
        <taxon>Sitophilus</taxon>
    </lineage>
</organism>
<evidence type="ECO:0000313" key="6">
    <source>
        <dbReference type="Proteomes" id="UP000504635"/>
    </source>
</evidence>
<keyword evidence="3" id="KW-0687">Ribonucleoprotein</keyword>
<dbReference type="PANTHER" id="PTHR13528">
    <property type="entry name" value="39S RIBOSOMAL PROTEIN L28, MITOCHONDRIAL"/>
    <property type="match status" value="1"/>
</dbReference>
<sequence length="283" mass="32876">MSSKAVKSVKGLGIFKKQGLFDKGVGALLPEAYKKFYKEWRLTEPTAVHYIPEEGKWKRDELTGEVIPIQNIPLPLSYPKEHNNHLWGGEAVVQGFQIRDKFRRRVPHFWVPVLKRSVVHTEVLNKFFSVIVTDRTIRLINSNYGFDHYLLKTPACDLKSLLALSLKRKILKELDAGCPLYKNQPEIQSRLLNKYGKYLEAYTSEEIDWYGYSYTEACNRIQKQMEEGEKKVPLKYIYRAELIDKLRAAKLEEAMSQSLKSSQSGLDATWLRKMNPFGKKRET</sequence>
<dbReference type="KEGG" id="soy:115891492"/>
<dbReference type="GO" id="GO:0003735">
    <property type="term" value="F:structural constituent of ribosome"/>
    <property type="evidence" value="ECO:0007669"/>
    <property type="project" value="InterPro"/>
</dbReference>
<dbReference type="InParanoid" id="A0A6J2YX16"/>
<evidence type="ECO:0000256" key="5">
    <source>
        <dbReference type="ARBA" id="ARBA00035538"/>
    </source>
</evidence>
<evidence type="ECO:0000313" key="7">
    <source>
        <dbReference type="RefSeq" id="XP_030767817.1"/>
    </source>
</evidence>
<dbReference type="CTD" id="10573"/>
<dbReference type="GO" id="GO:0005762">
    <property type="term" value="C:mitochondrial large ribosomal subunit"/>
    <property type="evidence" value="ECO:0007669"/>
    <property type="project" value="TreeGrafter"/>
</dbReference>
<dbReference type="GeneID" id="115891492"/>
<keyword evidence="6" id="KW-1185">Reference proteome</keyword>
<evidence type="ECO:0000256" key="2">
    <source>
        <dbReference type="ARBA" id="ARBA00022980"/>
    </source>
</evidence>
<evidence type="ECO:0000256" key="4">
    <source>
        <dbReference type="ARBA" id="ARBA00035269"/>
    </source>
</evidence>
<evidence type="ECO:0000256" key="1">
    <source>
        <dbReference type="ARBA" id="ARBA00008760"/>
    </source>
</evidence>
<protein>
    <recommendedName>
        <fullName evidence="4">Large ribosomal subunit protein bL28m</fullName>
    </recommendedName>
    <alternativeName>
        <fullName evidence="5">39S ribosomal protein L28, mitochondrial</fullName>
    </alternativeName>
</protein>
<gene>
    <name evidence="7" type="primary">LOC115891492</name>
</gene>
<accession>A0A6J2YX16</accession>
<dbReference type="Proteomes" id="UP000504635">
    <property type="component" value="Unplaced"/>
</dbReference>
<dbReference type="OrthoDB" id="361870at2759"/>
<dbReference type="PANTHER" id="PTHR13528:SF2">
    <property type="entry name" value="LARGE RIBOSOMAL SUBUNIT PROTEIN BL28M"/>
    <property type="match status" value="1"/>
</dbReference>
<dbReference type="RefSeq" id="XP_030767817.1">
    <property type="nucleotide sequence ID" value="XM_030911957.1"/>
</dbReference>
<dbReference type="AlphaFoldDB" id="A0A6J2YX16"/>
<dbReference type="FunCoup" id="A0A6J2YX16">
    <property type="interactions" value="544"/>
</dbReference>
<evidence type="ECO:0000256" key="3">
    <source>
        <dbReference type="ARBA" id="ARBA00023274"/>
    </source>
</evidence>
<reference evidence="7" key="1">
    <citation type="submission" date="2025-08" db="UniProtKB">
        <authorList>
            <consortium name="RefSeq"/>
        </authorList>
    </citation>
    <scope>IDENTIFICATION</scope>
    <source>
        <tissue evidence="7">Gonads</tissue>
    </source>
</reference>
<comment type="similarity">
    <text evidence="1">Belongs to the bacterial ribosomal protein bL28 family.</text>
</comment>
<name>A0A6J2YX16_SITOR</name>